<dbReference type="InterPro" id="IPR020610">
    <property type="entry name" value="Thiolase_AS"/>
</dbReference>
<evidence type="ECO:0000259" key="5">
    <source>
        <dbReference type="Pfam" id="PF00108"/>
    </source>
</evidence>
<dbReference type="NCBIfam" id="TIGR01930">
    <property type="entry name" value="AcCoA-C-Actrans"/>
    <property type="match status" value="1"/>
</dbReference>
<reference evidence="7 8" key="1">
    <citation type="submission" date="2013-03" db="EMBL/GenBank/DDBJ databases">
        <title>Salinisphaera dokdonensis CL-ES53 Genome Sequencing.</title>
        <authorList>
            <person name="Li C."/>
            <person name="Lai Q."/>
            <person name="Shao Z."/>
        </authorList>
    </citation>
    <scope>NUCLEOTIDE SEQUENCE [LARGE SCALE GENOMIC DNA]</scope>
    <source>
        <strain evidence="7 8">CL-ES53</strain>
    </source>
</reference>
<dbReference type="PANTHER" id="PTHR18919:SF107">
    <property type="entry name" value="ACETYL-COA ACETYLTRANSFERASE, CYTOSOLIC"/>
    <property type="match status" value="1"/>
</dbReference>
<dbReference type="GO" id="GO:0003988">
    <property type="term" value="F:acetyl-CoA C-acyltransferase activity"/>
    <property type="evidence" value="ECO:0007669"/>
    <property type="project" value="UniProtKB-EC"/>
</dbReference>
<evidence type="ECO:0000256" key="4">
    <source>
        <dbReference type="RuleBase" id="RU003557"/>
    </source>
</evidence>
<evidence type="ECO:0000256" key="2">
    <source>
        <dbReference type="ARBA" id="ARBA00022679"/>
    </source>
</evidence>
<keyword evidence="8" id="KW-1185">Reference proteome</keyword>
<comment type="similarity">
    <text evidence="1 4">Belongs to the thiolase-like superfamily. Thiolase family.</text>
</comment>
<dbReference type="EMBL" id="APND01000003">
    <property type="protein sequence ID" value="MES1929678.1"/>
    <property type="molecule type" value="Genomic_DNA"/>
</dbReference>
<evidence type="ECO:0000313" key="7">
    <source>
        <dbReference type="EMBL" id="MES1929678.1"/>
    </source>
</evidence>
<dbReference type="NCBIfam" id="NF006516">
    <property type="entry name" value="PRK08963.1"/>
    <property type="match status" value="1"/>
</dbReference>
<evidence type="ECO:0000256" key="3">
    <source>
        <dbReference type="ARBA" id="ARBA00023315"/>
    </source>
</evidence>
<dbReference type="InterPro" id="IPR016039">
    <property type="entry name" value="Thiolase-like"/>
</dbReference>
<feature type="domain" description="Thiolase N-terminal" evidence="5">
    <location>
        <begin position="26"/>
        <end position="301"/>
    </location>
</feature>
<sequence>MAAESANTQSTGRSDSWAMKGPGGRIAIVAGVRTPFARIATAFRDADAVDLGAMAAAEVLARTGLAASEIEQAIFGMTVMKPEAPFIAREIVLASGMDPRTDAWSITRACATSFQTAASGADAIALGHADIVMTGGTDSTSDISVPLSKRLSDALRDASQARTNGDRLKVLSRLRPKDLIPRKPSITEYSTGKTMGESAEQMAKTWGVTRAEQDDLAHASHSNAAAALADGRLDEQRMTAFVNAGGKTVPVSDDNLVRKNSQREGYDKLKPVFDKKLGSVTAANASPLTDGAAAMILMSEERAKALGYEPLAYIRSYAFAAKTPERDLLMGPVLAAPVALERAGLSLSDLTLIDMHEAFAAQVEANIRGMESKTYLKEMSGRGPLGTIDRDILNVNGGSIAFGHPFGATGARILIQTAHELKRRGGGLAMTTACAAGGIGAAMILERD</sequence>
<dbReference type="InterPro" id="IPR020616">
    <property type="entry name" value="Thiolase_N"/>
</dbReference>
<dbReference type="SUPFAM" id="SSF53901">
    <property type="entry name" value="Thiolase-like"/>
    <property type="match status" value="2"/>
</dbReference>
<dbReference type="InterPro" id="IPR020613">
    <property type="entry name" value="Thiolase_CS"/>
</dbReference>
<dbReference type="CDD" id="cd00751">
    <property type="entry name" value="thiolase"/>
    <property type="match status" value="1"/>
</dbReference>
<dbReference type="PIRSF" id="PIRSF000429">
    <property type="entry name" value="Ac-CoA_Ac_transf"/>
    <property type="match status" value="1"/>
</dbReference>
<evidence type="ECO:0000313" key="8">
    <source>
        <dbReference type="Proteomes" id="UP001460888"/>
    </source>
</evidence>
<evidence type="ECO:0000259" key="6">
    <source>
        <dbReference type="Pfam" id="PF02803"/>
    </source>
</evidence>
<dbReference type="Proteomes" id="UP001460888">
    <property type="component" value="Unassembled WGS sequence"/>
</dbReference>
<proteinExistence type="inferred from homology"/>
<dbReference type="RefSeq" id="WP_434547899.1">
    <property type="nucleotide sequence ID" value="NZ_APND01000003.1"/>
</dbReference>
<dbReference type="Gene3D" id="3.40.47.10">
    <property type="match status" value="1"/>
</dbReference>
<feature type="domain" description="Thiolase C-terminal" evidence="6">
    <location>
        <begin position="309"/>
        <end position="447"/>
    </location>
</feature>
<dbReference type="InterPro" id="IPR002155">
    <property type="entry name" value="Thiolase"/>
</dbReference>
<evidence type="ECO:0000256" key="1">
    <source>
        <dbReference type="ARBA" id="ARBA00010982"/>
    </source>
</evidence>
<dbReference type="InterPro" id="IPR020617">
    <property type="entry name" value="Thiolase_C"/>
</dbReference>
<comment type="caution">
    <text evidence="7">The sequence shown here is derived from an EMBL/GenBank/DDBJ whole genome shotgun (WGS) entry which is preliminary data.</text>
</comment>
<dbReference type="PROSITE" id="PS00099">
    <property type="entry name" value="THIOLASE_3"/>
    <property type="match status" value="1"/>
</dbReference>
<organism evidence="7 8">
    <name type="scientific">Salinisphaera dokdonensis CL-ES53</name>
    <dbReference type="NCBI Taxonomy" id="1304272"/>
    <lineage>
        <taxon>Bacteria</taxon>
        <taxon>Pseudomonadati</taxon>
        <taxon>Pseudomonadota</taxon>
        <taxon>Gammaproteobacteria</taxon>
        <taxon>Salinisphaerales</taxon>
        <taxon>Salinisphaeraceae</taxon>
        <taxon>Salinisphaera</taxon>
    </lineage>
</organism>
<accession>A0ABV2B2Q4</accession>
<keyword evidence="2 4" id="KW-0808">Transferase</keyword>
<gene>
    <name evidence="7" type="primary">fadI</name>
    <name evidence="7" type="ORF">SADO_10489</name>
</gene>
<protein>
    <submittedName>
        <fullName evidence="7">3-ketoacyl-CoA thiolase</fullName>
        <ecNumber evidence="7">2.3.1.16</ecNumber>
    </submittedName>
</protein>
<dbReference type="PANTHER" id="PTHR18919">
    <property type="entry name" value="ACETYL-COA C-ACYLTRANSFERASE"/>
    <property type="match status" value="1"/>
</dbReference>
<dbReference type="PROSITE" id="PS00737">
    <property type="entry name" value="THIOLASE_2"/>
    <property type="match status" value="1"/>
</dbReference>
<dbReference type="Pfam" id="PF02803">
    <property type="entry name" value="Thiolase_C"/>
    <property type="match status" value="1"/>
</dbReference>
<keyword evidence="3 4" id="KW-0012">Acyltransferase</keyword>
<dbReference type="EC" id="2.3.1.16" evidence="7"/>
<dbReference type="Pfam" id="PF00108">
    <property type="entry name" value="Thiolase_N"/>
    <property type="match status" value="1"/>
</dbReference>
<name>A0ABV2B2Q4_9GAMM</name>